<evidence type="ECO:0000313" key="2">
    <source>
        <dbReference type="EMBL" id="PJE63735.1"/>
    </source>
</evidence>
<dbReference type="GO" id="GO:0006487">
    <property type="term" value="P:protein N-linked glycosylation"/>
    <property type="evidence" value="ECO:0007669"/>
    <property type="project" value="TreeGrafter"/>
</dbReference>
<comment type="caution">
    <text evidence="2">The sequence shown here is derived from an EMBL/GenBank/DDBJ whole genome shotgun (WGS) entry which is preliminary data.</text>
</comment>
<dbReference type="SUPFAM" id="SSF53448">
    <property type="entry name" value="Nucleotide-diphospho-sugar transferases"/>
    <property type="match status" value="1"/>
</dbReference>
<protein>
    <recommendedName>
        <fullName evidence="1">Glycosyltransferase 2-like domain-containing protein</fullName>
    </recommendedName>
</protein>
<dbReference type="EMBL" id="PFEE01000035">
    <property type="protein sequence ID" value="PJE63735.1"/>
    <property type="molecule type" value="Genomic_DNA"/>
</dbReference>
<evidence type="ECO:0000313" key="3">
    <source>
        <dbReference type="Proteomes" id="UP000231569"/>
    </source>
</evidence>
<dbReference type="Pfam" id="PF00535">
    <property type="entry name" value="Glycos_transf_2"/>
    <property type="match status" value="1"/>
</dbReference>
<name>A0A2M8KUY6_9BACT</name>
<dbReference type="Proteomes" id="UP000231569">
    <property type="component" value="Unassembled WGS sequence"/>
</dbReference>
<accession>A0A2M8KUY6</accession>
<evidence type="ECO:0000259" key="1">
    <source>
        <dbReference type="Pfam" id="PF00535"/>
    </source>
</evidence>
<proteinExistence type="predicted"/>
<feature type="domain" description="Glycosyltransferase 2-like" evidence="1">
    <location>
        <begin position="5"/>
        <end position="165"/>
    </location>
</feature>
<dbReference type="PANTHER" id="PTHR10859">
    <property type="entry name" value="GLYCOSYL TRANSFERASE"/>
    <property type="match status" value="1"/>
</dbReference>
<dbReference type="InterPro" id="IPR029044">
    <property type="entry name" value="Nucleotide-diphossugar_trans"/>
</dbReference>
<sequence>MMKVSIVIPVYNEVQNLKKGVLDTVLAYVKHRPSVIEVLIVDDGSTDETVALIKKDYLGKYPKLRLYEKKHAGKAYGVIAGMKQARGGIIFFTDMDLATPIEEADKLIQGIEDGYDVVIGSRNSNRQGAPIIRKAMALGFIVLRTLLVGLRGIHDTQCGFKAFKTTSARAMLKKLRAFAKESTVEGPSVGAGFDIELLFVAQKLGYQIKEVPVPWRHVETKRVNFITDSIEAVTDMTRIKWNDMRGAYN</sequence>
<dbReference type="PANTHER" id="PTHR10859:SF91">
    <property type="entry name" value="DOLICHYL-PHOSPHATE BETA-GLUCOSYLTRANSFERASE"/>
    <property type="match status" value="1"/>
</dbReference>
<reference evidence="3" key="1">
    <citation type="submission" date="2017-09" db="EMBL/GenBank/DDBJ databases">
        <title>Depth-based differentiation of microbial function through sediment-hosted aquifers and enrichment of novel symbionts in the deep terrestrial subsurface.</title>
        <authorList>
            <person name="Probst A.J."/>
            <person name="Ladd B."/>
            <person name="Jarett J.K."/>
            <person name="Geller-Mcgrath D.E."/>
            <person name="Sieber C.M.K."/>
            <person name="Emerson J.B."/>
            <person name="Anantharaman K."/>
            <person name="Thomas B.C."/>
            <person name="Malmstrom R."/>
            <person name="Stieglmeier M."/>
            <person name="Klingl A."/>
            <person name="Woyke T."/>
            <person name="Ryan C.M."/>
            <person name="Banfield J.F."/>
        </authorList>
    </citation>
    <scope>NUCLEOTIDE SEQUENCE [LARGE SCALE GENOMIC DNA]</scope>
</reference>
<gene>
    <name evidence="2" type="ORF">COU89_01635</name>
</gene>
<dbReference type="InterPro" id="IPR001173">
    <property type="entry name" value="Glyco_trans_2-like"/>
</dbReference>
<dbReference type="AlphaFoldDB" id="A0A2M8KUY6"/>
<organism evidence="2 3">
    <name type="scientific">Candidatus Roizmanbacteria bacterium CG10_big_fil_rev_8_21_14_0_10_45_7</name>
    <dbReference type="NCBI Taxonomy" id="1974854"/>
    <lineage>
        <taxon>Bacteria</taxon>
        <taxon>Candidatus Roizmaniibacteriota</taxon>
    </lineage>
</organism>
<dbReference type="Gene3D" id="3.90.550.10">
    <property type="entry name" value="Spore Coat Polysaccharide Biosynthesis Protein SpsA, Chain A"/>
    <property type="match status" value="1"/>
</dbReference>